<protein>
    <submittedName>
        <fullName evidence="2">Uncharacterized protein</fullName>
    </submittedName>
</protein>
<sequence>MLDLAQGTRLDPRMMQTSKPMRPAARIRHTLRNLLRPAAALMLAALVLPLPASAQSSRAQLAEVAEALRKYTDIRTAKAEGWKAFGGDEPLMGQHFYPPNGPDYVAGDKLDFSRPNNLMYTEIDGRMVLTGAAFVVRLGPDDPLPDGFAGRADRWHVHDFQKAIDAATEDRPVLGGIANWWLDRTYYSKGDNRARLAMVHAWVTMPNPDGPFADFNRLLAYRKLGLPDSWASGASIESARGLVLAQEGGCERRLEGDFWIANIKGQQKRRILTGCEQVAAKIRADLPGTKARVNARAAEGHAVFERFLAKELTADQKRRIAAMAEHGDHGNHADHAGHGQAGAHAHH</sequence>
<evidence type="ECO:0000313" key="2">
    <source>
        <dbReference type="EMBL" id="MXU65671.1"/>
    </source>
</evidence>
<proteinExistence type="predicted"/>
<dbReference type="EMBL" id="WUWG01000003">
    <property type="protein sequence ID" value="MXU65671.1"/>
    <property type="molecule type" value="Genomic_DNA"/>
</dbReference>
<reference evidence="2 3" key="1">
    <citation type="submission" date="2019-12" db="EMBL/GenBank/DDBJ databases">
        <title>Strain KN286 was isolated from seawater, which was collected from Caroline Seamount in the tropical western Pacific.</title>
        <authorList>
            <person name="Wang Q."/>
        </authorList>
    </citation>
    <scope>NUCLEOTIDE SEQUENCE [LARGE SCALE GENOMIC DNA]</scope>
    <source>
        <strain evidence="2 3">KN286</strain>
    </source>
</reference>
<evidence type="ECO:0000313" key="3">
    <source>
        <dbReference type="Proteomes" id="UP000436016"/>
    </source>
</evidence>
<gene>
    <name evidence="2" type="ORF">GSH16_09435</name>
</gene>
<dbReference type="AlphaFoldDB" id="A0A6B0U401"/>
<dbReference type="RefSeq" id="WP_160854354.1">
    <property type="nucleotide sequence ID" value="NZ_WUWG01000003.1"/>
</dbReference>
<keyword evidence="3" id="KW-1185">Reference proteome</keyword>
<feature type="region of interest" description="Disordered" evidence="1">
    <location>
        <begin position="327"/>
        <end position="347"/>
    </location>
</feature>
<feature type="compositionally biased region" description="Basic and acidic residues" evidence="1">
    <location>
        <begin position="327"/>
        <end position="337"/>
    </location>
</feature>
<organism evidence="2 3">
    <name type="scientific">Oceanomicrobium pacificus</name>
    <dbReference type="NCBI Taxonomy" id="2692916"/>
    <lineage>
        <taxon>Bacteria</taxon>
        <taxon>Pseudomonadati</taxon>
        <taxon>Pseudomonadota</taxon>
        <taxon>Alphaproteobacteria</taxon>
        <taxon>Rhodobacterales</taxon>
        <taxon>Paracoccaceae</taxon>
        <taxon>Oceanomicrobium</taxon>
    </lineage>
</organism>
<dbReference type="Proteomes" id="UP000436016">
    <property type="component" value="Unassembled WGS sequence"/>
</dbReference>
<feature type="region of interest" description="Disordered" evidence="1">
    <location>
        <begin position="1"/>
        <end position="22"/>
    </location>
</feature>
<evidence type="ECO:0000256" key="1">
    <source>
        <dbReference type="SAM" id="MobiDB-lite"/>
    </source>
</evidence>
<accession>A0A6B0U401</accession>
<name>A0A6B0U401_9RHOB</name>
<comment type="caution">
    <text evidence="2">The sequence shown here is derived from an EMBL/GenBank/DDBJ whole genome shotgun (WGS) entry which is preliminary data.</text>
</comment>